<dbReference type="SUPFAM" id="SSF64288">
    <property type="entry name" value="Chorismate lyase-like"/>
    <property type="match status" value="1"/>
</dbReference>
<comment type="caution">
    <text evidence="1">The sequence shown here is derived from an EMBL/GenBank/DDBJ whole genome shotgun (WGS) entry which is preliminary data.</text>
</comment>
<protein>
    <submittedName>
        <fullName evidence="1">Chorismate-pyruvate lyase</fullName>
    </submittedName>
</protein>
<evidence type="ECO:0000313" key="2">
    <source>
        <dbReference type="Proteomes" id="UP000557392"/>
    </source>
</evidence>
<dbReference type="EMBL" id="JACIEH010000002">
    <property type="protein sequence ID" value="MBB4098473.1"/>
    <property type="molecule type" value="Genomic_DNA"/>
</dbReference>
<keyword evidence="1" id="KW-0456">Lyase</keyword>
<keyword evidence="1" id="KW-0670">Pyruvate</keyword>
<evidence type="ECO:0000313" key="1">
    <source>
        <dbReference type="EMBL" id="MBB4098473.1"/>
    </source>
</evidence>
<reference evidence="1 2" key="1">
    <citation type="submission" date="2020-08" db="EMBL/GenBank/DDBJ databases">
        <title>Genomic Encyclopedia of Type Strains, Phase IV (KMG-IV): sequencing the most valuable type-strain genomes for metagenomic binning, comparative biology and taxonomic classification.</title>
        <authorList>
            <person name="Goeker M."/>
        </authorList>
    </citation>
    <scope>NUCLEOTIDE SEQUENCE [LARGE SCALE GENOMIC DNA]</scope>
    <source>
        <strain evidence="1 2">DSM 101806</strain>
    </source>
</reference>
<dbReference type="RefSeq" id="WP_343058103.1">
    <property type="nucleotide sequence ID" value="NZ_JACIEH010000002.1"/>
</dbReference>
<dbReference type="Gene3D" id="3.40.1410.10">
    <property type="entry name" value="Chorismate lyase-like"/>
    <property type="match status" value="1"/>
</dbReference>
<dbReference type="AlphaFoldDB" id="A0A7W6JS16"/>
<dbReference type="GO" id="GO:0016829">
    <property type="term" value="F:lyase activity"/>
    <property type="evidence" value="ECO:0007669"/>
    <property type="project" value="UniProtKB-KW"/>
</dbReference>
<organism evidence="1 2">
    <name type="scientific">Sphingomonas kyeonggiensis</name>
    <dbReference type="NCBI Taxonomy" id="1268553"/>
    <lineage>
        <taxon>Bacteria</taxon>
        <taxon>Pseudomonadati</taxon>
        <taxon>Pseudomonadota</taxon>
        <taxon>Alphaproteobacteria</taxon>
        <taxon>Sphingomonadales</taxon>
        <taxon>Sphingomonadaceae</taxon>
        <taxon>Sphingomonas</taxon>
    </lineage>
</organism>
<proteinExistence type="predicted"/>
<accession>A0A7W6JS16</accession>
<keyword evidence="2" id="KW-1185">Reference proteome</keyword>
<dbReference type="Proteomes" id="UP000557392">
    <property type="component" value="Unassembled WGS sequence"/>
</dbReference>
<dbReference type="InterPro" id="IPR028978">
    <property type="entry name" value="Chorismate_lyase_/UTRA_dom_sf"/>
</dbReference>
<gene>
    <name evidence="1" type="ORF">GGR46_002037</name>
</gene>
<sequence length="173" mass="18520">MILALALLQAQALQAPDPADALRRELVSARSATAVLQRRCTTPIRAEVNRAQKSATPEQRAHLAVGPAEPVVYRSVVLKCGPVSLSVAENWYVPARLTPEMNAALAGDTPFGAAIRPLAPSRRTLGIATQREDAGVAPYVVRQRAVVLDGQGRPLSEVVENYTPVMLCLPVQP</sequence>
<name>A0A7W6JS16_9SPHN</name>